<dbReference type="SUPFAM" id="SSF54631">
    <property type="entry name" value="CBS-domain pair"/>
    <property type="match status" value="1"/>
</dbReference>
<evidence type="ECO:0000313" key="4">
    <source>
        <dbReference type="Proteomes" id="UP000824211"/>
    </source>
</evidence>
<dbReference type="Proteomes" id="UP000824211">
    <property type="component" value="Unassembled WGS sequence"/>
</dbReference>
<dbReference type="AlphaFoldDB" id="A0A9D2MCJ1"/>
<dbReference type="Gene3D" id="3.10.580.10">
    <property type="entry name" value="CBS-domain"/>
    <property type="match status" value="1"/>
</dbReference>
<organism evidence="3 4">
    <name type="scientific">Candidatus Faecalibacterium faecipullorum</name>
    <dbReference type="NCBI Taxonomy" id="2838578"/>
    <lineage>
        <taxon>Bacteria</taxon>
        <taxon>Bacillati</taxon>
        <taxon>Bacillota</taxon>
        <taxon>Clostridia</taxon>
        <taxon>Eubacteriales</taxon>
        <taxon>Oscillospiraceae</taxon>
        <taxon>Faecalibacterium</taxon>
    </lineage>
</organism>
<name>A0A9D2MCJ1_9FIRM</name>
<sequence length="150" mass="17319">MNILFFLSPKQDLMYVYDDFTLRQTLEKWENNRYASIPVLNRKGMYVGTLTEGDILWGLKRYHGLDIEGAEDIPISSFERKRDYLPVTVNTSMDQLVEAAMNQNFVPVIDDRGVFIGIVRRRAIIKYCYDKSRRAEQAGRMVPAAAMAQS</sequence>
<proteinExistence type="predicted"/>
<dbReference type="InterPro" id="IPR046342">
    <property type="entry name" value="CBS_dom_sf"/>
</dbReference>
<dbReference type="InterPro" id="IPR000644">
    <property type="entry name" value="CBS_dom"/>
</dbReference>
<accession>A0A9D2MCJ1</accession>
<reference evidence="3" key="1">
    <citation type="journal article" date="2021" name="PeerJ">
        <title>Extensive microbial diversity within the chicken gut microbiome revealed by metagenomics and culture.</title>
        <authorList>
            <person name="Gilroy R."/>
            <person name="Ravi A."/>
            <person name="Getino M."/>
            <person name="Pursley I."/>
            <person name="Horton D.L."/>
            <person name="Alikhan N.F."/>
            <person name="Baker D."/>
            <person name="Gharbi K."/>
            <person name="Hall N."/>
            <person name="Watson M."/>
            <person name="Adriaenssens E.M."/>
            <person name="Foster-Nyarko E."/>
            <person name="Jarju S."/>
            <person name="Secka A."/>
            <person name="Antonio M."/>
            <person name="Oren A."/>
            <person name="Chaudhuri R.R."/>
            <person name="La Ragione R."/>
            <person name="Hildebrand F."/>
            <person name="Pallen M.J."/>
        </authorList>
    </citation>
    <scope>NUCLEOTIDE SEQUENCE</scope>
    <source>
        <strain evidence="3">ChiHjej9B8-13557</strain>
    </source>
</reference>
<protein>
    <submittedName>
        <fullName evidence="3">CBS domain-containing protein</fullName>
    </submittedName>
</protein>
<gene>
    <name evidence="3" type="ORF">H9771_00540</name>
</gene>
<evidence type="ECO:0000259" key="2">
    <source>
        <dbReference type="PROSITE" id="PS51371"/>
    </source>
</evidence>
<comment type="caution">
    <text evidence="3">The sequence shown here is derived from an EMBL/GenBank/DDBJ whole genome shotgun (WGS) entry which is preliminary data.</text>
</comment>
<dbReference type="PROSITE" id="PS51371">
    <property type="entry name" value="CBS"/>
    <property type="match status" value="1"/>
</dbReference>
<evidence type="ECO:0000313" key="3">
    <source>
        <dbReference type="EMBL" id="HJB58142.1"/>
    </source>
</evidence>
<dbReference type="CDD" id="cd09834">
    <property type="entry name" value="CBS_pair_bac"/>
    <property type="match status" value="1"/>
</dbReference>
<dbReference type="Pfam" id="PF00571">
    <property type="entry name" value="CBS"/>
    <property type="match status" value="2"/>
</dbReference>
<keyword evidence="1" id="KW-0129">CBS domain</keyword>
<reference evidence="3" key="2">
    <citation type="submission" date="2021-04" db="EMBL/GenBank/DDBJ databases">
        <authorList>
            <person name="Gilroy R."/>
        </authorList>
    </citation>
    <scope>NUCLEOTIDE SEQUENCE</scope>
    <source>
        <strain evidence="3">ChiHjej9B8-13557</strain>
    </source>
</reference>
<dbReference type="EMBL" id="DWXX01000009">
    <property type="protein sequence ID" value="HJB58142.1"/>
    <property type="molecule type" value="Genomic_DNA"/>
</dbReference>
<feature type="domain" description="CBS" evidence="2">
    <location>
        <begin position="7"/>
        <end position="67"/>
    </location>
</feature>
<evidence type="ECO:0000256" key="1">
    <source>
        <dbReference type="PROSITE-ProRule" id="PRU00703"/>
    </source>
</evidence>